<reference evidence="3" key="2">
    <citation type="submission" date="2015-01" db="EMBL/GenBank/DDBJ databases">
        <title>Evolutionary Origins and Diversification of the Mycorrhizal Mutualists.</title>
        <authorList>
            <consortium name="DOE Joint Genome Institute"/>
            <consortium name="Mycorrhizal Genomics Consortium"/>
            <person name="Kohler A."/>
            <person name="Kuo A."/>
            <person name="Nagy L.G."/>
            <person name="Floudas D."/>
            <person name="Copeland A."/>
            <person name="Barry K.W."/>
            <person name="Cichocki N."/>
            <person name="Veneault-Fourrey C."/>
            <person name="LaButti K."/>
            <person name="Lindquist E.A."/>
            <person name="Lipzen A."/>
            <person name="Lundell T."/>
            <person name="Morin E."/>
            <person name="Murat C."/>
            <person name="Riley R."/>
            <person name="Ohm R."/>
            <person name="Sun H."/>
            <person name="Tunlid A."/>
            <person name="Henrissat B."/>
            <person name="Grigoriev I.V."/>
            <person name="Hibbett D.S."/>
            <person name="Martin F."/>
        </authorList>
    </citation>
    <scope>NUCLEOTIDE SEQUENCE [LARGE SCALE GENOMIC DNA]</scope>
    <source>
        <strain evidence="3">Foug A</strain>
    </source>
</reference>
<dbReference type="STRING" id="1036808.A0A0C3DDB3"/>
<dbReference type="OrthoDB" id="2507336at2759"/>
<dbReference type="AlphaFoldDB" id="A0A0C3DDB3"/>
<keyword evidence="3" id="KW-1185">Reference proteome</keyword>
<feature type="non-terminal residue" evidence="2">
    <location>
        <position position="1"/>
    </location>
</feature>
<dbReference type="Proteomes" id="UP000053989">
    <property type="component" value="Unassembled WGS sequence"/>
</dbReference>
<feature type="non-terminal residue" evidence="2">
    <location>
        <position position="127"/>
    </location>
</feature>
<reference evidence="2 3" key="1">
    <citation type="submission" date="2014-04" db="EMBL/GenBank/DDBJ databases">
        <authorList>
            <consortium name="DOE Joint Genome Institute"/>
            <person name="Kuo A."/>
            <person name="Kohler A."/>
            <person name="Nagy L.G."/>
            <person name="Floudas D."/>
            <person name="Copeland A."/>
            <person name="Barry K.W."/>
            <person name="Cichocki N."/>
            <person name="Veneault-Fourrey C."/>
            <person name="LaButti K."/>
            <person name="Lindquist E.A."/>
            <person name="Lipzen A."/>
            <person name="Lundell T."/>
            <person name="Morin E."/>
            <person name="Murat C."/>
            <person name="Sun H."/>
            <person name="Tunlid A."/>
            <person name="Henrissat B."/>
            <person name="Grigoriev I.V."/>
            <person name="Hibbett D.S."/>
            <person name="Martin F."/>
            <person name="Nordberg H.P."/>
            <person name="Cantor M.N."/>
            <person name="Hua S.X."/>
        </authorList>
    </citation>
    <scope>NUCLEOTIDE SEQUENCE [LARGE SCALE GENOMIC DNA]</scope>
    <source>
        <strain evidence="2 3">Foug A</strain>
    </source>
</reference>
<accession>A0A0C3DDB3</accession>
<proteinExistence type="predicted"/>
<feature type="region of interest" description="Disordered" evidence="1">
    <location>
        <begin position="94"/>
        <end position="127"/>
    </location>
</feature>
<dbReference type="EMBL" id="KN822163">
    <property type="protein sequence ID" value="KIM54061.1"/>
    <property type="molecule type" value="Genomic_DNA"/>
</dbReference>
<dbReference type="InParanoid" id="A0A0C3DDB3"/>
<protein>
    <submittedName>
        <fullName evidence="2">Uncharacterized protein</fullName>
    </submittedName>
</protein>
<gene>
    <name evidence="2" type="ORF">SCLCIDRAFT_65436</name>
</gene>
<evidence type="ECO:0000313" key="3">
    <source>
        <dbReference type="Proteomes" id="UP000053989"/>
    </source>
</evidence>
<name>A0A0C3DDB3_9AGAM</name>
<organism evidence="2 3">
    <name type="scientific">Scleroderma citrinum Foug A</name>
    <dbReference type="NCBI Taxonomy" id="1036808"/>
    <lineage>
        <taxon>Eukaryota</taxon>
        <taxon>Fungi</taxon>
        <taxon>Dikarya</taxon>
        <taxon>Basidiomycota</taxon>
        <taxon>Agaricomycotina</taxon>
        <taxon>Agaricomycetes</taxon>
        <taxon>Agaricomycetidae</taxon>
        <taxon>Boletales</taxon>
        <taxon>Sclerodermatineae</taxon>
        <taxon>Sclerodermataceae</taxon>
        <taxon>Scleroderma</taxon>
    </lineage>
</organism>
<dbReference type="HOGENOM" id="CLU_1975883_0_0_1"/>
<sequence length="127" mass="14139">IEQVLEELRNQNNDQRDLLNALSETRRADTSRQHEELVSTVHATANEQVPYNVQGYLDEFSKALASEVQMLLGEVGKLCEDELGYLMMKSKYGPGGEFVSDWQPPMPPPPPDAPMPPPEGPPPPDEP</sequence>
<evidence type="ECO:0000256" key="1">
    <source>
        <dbReference type="SAM" id="MobiDB-lite"/>
    </source>
</evidence>
<feature type="compositionally biased region" description="Pro residues" evidence="1">
    <location>
        <begin position="104"/>
        <end position="127"/>
    </location>
</feature>
<evidence type="ECO:0000313" key="2">
    <source>
        <dbReference type="EMBL" id="KIM54061.1"/>
    </source>
</evidence>